<evidence type="ECO:0000256" key="3">
    <source>
        <dbReference type="RuleBase" id="RU364104"/>
    </source>
</evidence>
<evidence type="ECO:0000313" key="5">
    <source>
        <dbReference type="EMBL" id="KAA8498298.1"/>
    </source>
</evidence>
<keyword evidence="2" id="KW-1015">Disulfide bond</keyword>
<comment type="caution">
    <text evidence="5">The sequence shown here is derived from an EMBL/GenBank/DDBJ whole genome shotgun (WGS) entry which is preliminary data.</text>
</comment>
<dbReference type="GO" id="GO:0005739">
    <property type="term" value="C:mitochondrion"/>
    <property type="evidence" value="ECO:0007669"/>
    <property type="project" value="UniProtKB-SubCell"/>
</dbReference>
<comment type="similarity">
    <text evidence="1 3">Belongs to the CMC family.</text>
</comment>
<comment type="subcellular location">
    <subcellularLocation>
        <location evidence="3">Mitochondrion</location>
    </subcellularLocation>
</comment>
<keyword evidence="6" id="KW-1185">Reference proteome</keyword>
<evidence type="ECO:0000313" key="6">
    <source>
        <dbReference type="Proteomes" id="UP000324585"/>
    </source>
</evidence>
<dbReference type="AlphaFoldDB" id="A0A5J4Z510"/>
<keyword evidence="3" id="KW-0496">Mitochondrion</keyword>
<evidence type="ECO:0000256" key="1">
    <source>
        <dbReference type="ARBA" id="ARBA00007347"/>
    </source>
</evidence>
<gene>
    <name evidence="5" type="ORF">FVE85_5883</name>
</gene>
<dbReference type="Proteomes" id="UP000324585">
    <property type="component" value="Unassembled WGS sequence"/>
</dbReference>
<protein>
    <recommendedName>
        <fullName evidence="3">COX assembly mitochondrial protein</fullName>
    </recommendedName>
</protein>
<accession>A0A5J4Z510</accession>
<dbReference type="PROSITE" id="PS51808">
    <property type="entry name" value="CHCH"/>
    <property type="match status" value="1"/>
</dbReference>
<proteinExistence type="inferred from homology"/>
<reference evidence="6" key="1">
    <citation type="journal article" date="2019" name="Nat. Commun.">
        <title>Expansion of phycobilisome linker gene families in mesophilic red algae.</title>
        <authorList>
            <person name="Lee J."/>
            <person name="Kim D."/>
            <person name="Bhattacharya D."/>
            <person name="Yoon H.S."/>
        </authorList>
    </citation>
    <scope>NUCLEOTIDE SEQUENCE [LARGE SCALE GENOMIC DNA]</scope>
    <source>
        <strain evidence="6">CCMP 1328</strain>
    </source>
</reference>
<dbReference type="OrthoDB" id="6224010at2759"/>
<dbReference type="EMBL" id="VRMN01000001">
    <property type="protein sequence ID" value="KAA8498298.1"/>
    <property type="molecule type" value="Genomic_DNA"/>
</dbReference>
<sequence>MVGNMDASHESSDSGADAPAHSIQIPEGMVPVLRARAREHVRKEWIDTAWMQCDPETKAFYECSKREGLMVVFKCRGEKNVLNDCLKQFSTEENHIALKIAWARAHPEEVMGWEPRQPRL</sequence>
<evidence type="ECO:0000256" key="2">
    <source>
        <dbReference type="ARBA" id="ARBA00023157"/>
    </source>
</evidence>
<organism evidence="5 6">
    <name type="scientific">Porphyridium purpureum</name>
    <name type="common">Red alga</name>
    <name type="synonym">Porphyridium cruentum</name>
    <dbReference type="NCBI Taxonomy" id="35688"/>
    <lineage>
        <taxon>Eukaryota</taxon>
        <taxon>Rhodophyta</taxon>
        <taxon>Bangiophyceae</taxon>
        <taxon>Porphyridiales</taxon>
        <taxon>Porphyridiaceae</taxon>
        <taxon>Porphyridium</taxon>
    </lineage>
</organism>
<feature type="region of interest" description="Disordered" evidence="4">
    <location>
        <begin position="1"/>
        <end position="23"/>
    </location>
</feature>
<dbReference type="Pfam" id="PF08583">
    <property type="entry name" value="Cmc1"/>
    <property type="match status" value="1"/>
</dbReference>
<name>A0A5J4Z510_PORPP</name>
<evidence type="ECO:0000256" key="4">
    <source>
        <dbReference type="SAM" id="MobiDB-lite"/>
    </source>
</evidence>
<dbReference type="InterPro" id="IPR013892">
    <property type="entry name" value="Cyt_c_biogenesis_Cmc1-like"/>
</dbReference>